<organism evidence="1 2">
    <name type="scientific">Bradyrhizobium canariense</name>
    <dbReference type="NCBI Taxonomy" id="255045"/>
    <lineage>
        <taxon>Bacteria</taxon>
        <taxon>Pseudomonadati</taxon>
        <taxon>Pseudomonadota</taxon>
        <taxon>Alphaproteobacteria</taxon>
        <taxon>Hyphomicrobiales</taxon>
        <taxon>Nitrobacteraceae</taxon>
        <taxon>Bradyrhizobium</taxon>
    </lineage>
</organism>
<sequence>MRGTPKSNRVFVVSLTAGTLNLFDLASLAKPAAFPAQLVAMRRISWVVFAKRPFGGAAQVLAYLGGYPIACDRQQWLSPRR</sequence>
<name>A0A1X3G5Y0_9BRAD</name>
<evidence type="ECO:0000313" key="1">
    <source>
        <dbReference type="EMBL" id="OSJ18341.1"/>
    </source>
</evidence>
<evidence type="ECO:0000313" key="2">
    <source>
        <dbReference type="Proteomes" id="UP000193553"/>
    </source>
</evidence>
<accession>A0A1X3G5Y0</accession>
<protein>
    <submittedName>
        <fullName evidence="1">Uncharacterized protein</fullName>
    </submittedName>
</protein>
<gene>
    <name evidence="1" type="ORF">BSZ18_02490</name>
</gene>
<dbReference type="EMBL" id="NAFI01000131">
    <property type="protein sequence ID" value="OSJ18341.1"/>
    <property type="molecule type" value="Genomic_DNA"/>
</dbReference>
<reference evidence="1 2" key="1">
    <citation type="submission" date="2017-03" db="EMBL/GenBank/DDBJ databases">
        <title>Whole genome sequences of fourteen strains of Bradyrhizobium canariense and one strain of Bradyrhizobium japonicum isolated from Lupinus (Papilionoideae: Genisteae) species in Algeria.</title>
        <authorList>
            <person name="Crovadore J."/>
            <person name="Chekireb D."/>
            <person name="Brachmann A."/>
            <person name="Chablais R."/>
            <person name="Cochard B."/>
            <person name="Lefort F."/>
        </authorList>
    </citation>
    <scope>NUCLEOTIDE SEQUENCE [LARGE SCALE GENOMIC DNA]</scope>
    <source>
        <strain evidence="1 2">UBMA195</strain>
    </source>
</reference>
<comment type="caution">
    <text evidence="1">The sequence shown here is derived from an EMBL/GenBank/DDBJ whole genome shotgun (WGS) entry which is preliminary data.</text>
</comment>
<dbReference type="AlphaFoldDB" id="A0A1X3G5Y0"/>
<dbReference type="Proteomes" id="UP000193553">
    <property type="component" value="Unassembled WGS sequence"/>
</dbReference>
<proteinExistence type="predicted"/>